<feature type="region of interest" description="Disordered" evidence="4">
    <location>
        <begin position="136"/>
        <end position="156"/>
    </location>
</feature>
<dbReference type="RefSeq" id="XP_020900987.1">
    <property type="nucleotide sequence ID" value="XM_021045328.2"/>
</dbReference>
<evidence type="ECO:0000259" key="5">
    <source>
        <dbReference type="PROSITE" id="PS50001"/>
    </source>
</evidence>
<organism evidence="6 7">
    <name type="scientific">Exaiptasia diaphana</name>
    <name type="common">Tropical sea anemone</name>
    <name type="synonym">Aiptasia pulchella</name>
    <dbReference type="NCBI Taxonomy" id="2652724"/>
    <lineage>
        <taxon>Eukaryota</taxon>
        <taxon>Metazoa</taxon>
        <taxon>Cnidaria</taxon>
        <taxon>Anthozoa</taxon>
        <taxon>Hexacorallia</taxon>
        <taxon>Actiniaria</taxon>
        <taxon>Aiptasiidae</taxon>
        <taxon>Exaiptasia</taxon>
    </lineage>
</organism>
<keyword evidence="3" id="KW-0175">Coiled coil</keyword>
<dbReference type="GeneID" id="110239603"/>
<dbReference type="Pfam" id="PF00017">
    <property type="entry name" value="SH2"/>
    <property type="match status" value="1"/>
</dbReference>
<dbReference type="InterPro" id="IPR000980">
    <property type="entry name" value="SH2"/>
</dbReference>
<evidence type="ECO:0000256" key="1">
    <source>
        <dbReference type="ARBA" id="ARBA00022999"/>
    </source>
</evidence>
<evidence type="ECO:0000256" key="3">
    <source>
        <dbReference type="SAM" id="Coils"/>
    </source>
</evidence>
<dbReference type="OMA" id="ENESKWL"/>
<evidence type="ECO:0000256" key="4">
    <source>
        <dbReference type="SAM" id="MobiDB-lite"/>
    </source>
</evidence>
<feature type="domain" description="SH2" evidence="5">
    <location>
        <begin position="179"/>
        <end position="277"/>
    </location>
</feature>
<keyword evidence="7" id="KW-1185">Reference proteome</keyword>
<dbReference type="PANTHER" id="PTHR10155:SF0">
    <property type="entry name" value="SUPPRESSOR OF CYTOKINE SIGNALING AT 36E, ISOFORM D"/>
    <property type="match status" value="1"/>
</dbReference>
<feature type="coiled-coil region" evidence="3">
    <location>
        <begin position="59"/>
        <end position="86"/>
    </location>
</feature>
<dbReference type="PRINTS" id="PR00401">
    <property type="entry name" value="SH2DOMAIN"/>
</dbReference>
<dbReference type="PROSITE" id="PS50001">
    <property type="entry name" value="SH2"/>
    <property type="match status" value="1"/>
</dbReference>
<name>A0A913X9H5_EXADI</name>
<dbReference type="KEGG" id="epa:110239603"/>
<feature type="compositionally biased region" description="Polar residues" evidence="4">
    <location>
        <begin position="142"/>
        <end position="155"/>
    </location>
</feature>
<dbReference type="EnsemblMetazoa" id="XM_021045328.2">
    <property type="protein sequence ID" value="XP_020900987.1"/>
    <property type="gene ID" value="LOC110239603"/>
</dbReference>
<accession>A0A913X9H5</accession>
<dbReference type="SMART" id="SM00252">
    <property type="entry name" value="SH2"/>
    <property type="match status" value="1"/>
</dbReference>
<dbReference type="PANTHER" id="PTHR10155">
    <property type="entry name" value="PHOSPHATIDYLINOSITOL 3-KINASE REGULATORY SUBUNIT"/>
    <property type="match status" value="1"/>
</dbReference>
<dbReference type="SUPFAM" id="SSF55550">
    <property type="entry name" value="SH2 domain"/>
    <property type="match status" value="1"/>
</dbReference>
<dbReference type="InterPro" id="IPR036860">
    <property type="entry name" value="SH2_dom_sf"/>
</dbReference>
<dbReference type="GO" id="GO:0005942">
    <property type="term" value="C:phosphatidylinositol 3-kinase complex"/>
    <property type="evidence" value="ECO:0007669"/>
    <property type="project" value="TreeGrafter"/>
</dbReference>
<proteinExistence type="predicted"/>
<dbReference type="GO" id="GO:0046935">
    <property type="term" value="F:1-phosphatidylinositol-3-kinase regulator activity"/>
    <property type="evidence" value="ECO:0007669"/>
    <property type="project" value="TreeGrafter"/>
</dbReference>
<dbReference type="AlphaFoldDB" id="A0A913X9H5"/>
<dbReference type="Gene3D" id="3.30.505.10">
    <property type="entry name" value="SH2 domain"/>
    <property type="match status" value="1"/>
</dbReference>
<evidence type="ECO:0000256" key="2">
    <source>
        <dbReference type="PROSITE-ProRule" id="PRU00191"/>
    </source>
</evidence>
<protein>
    <recommendedName>
        <fullName evidence="5">SH2 domain-containing protein</fullName>
    </recommendedName>
</protein>
<keyword evidence="1 2" id="KW-0727">SH2 domain</keyword>
<evidence type="ECO:0000313" key="7">
    <source>
        <dbReference type="Proteomes" id="UP000887567"/>
    </source>
</evidence>
<sequence>MRITVDTQDQQQIPDYVNCSMQTEFDAFYPQLQYQEKHETAMVKKVSDEEEHKEQHMIMKGLTEIIRKLKAKREKQKTQNYEEQQKIENSAGPSILQGQKLLDGNATNLNEKKQQELPQRCDVFPEKPSIISSKPVAEHRNVAQSVTDPSPSSDLQRLDDISDSTRQECDDIDLSEENWWFGSITDRDAAAILLKDCPDGTFLLRNSFFYPGTYSITLSLDCKPRHIHIIQVASGCYGLTEENAIYRTLKDLVQDYHDTDTLQKHNRHLATKLVYPLRFFKKNV</sequence>
<dbReference type="OrthoDB" id="3175255at2759"/>
<evidence type="ECO:0000313" key="6">
    <source>
        <dbReference type="EnsemblMetazoa" id="XP_020900987.1"/>
    </source>
</evidence>
<dbReference type="Proteomes" id="UP000887567">
    <property type="component" value="Unplaced"/>
</dbReference>
<reference evidence="6" key="1">
    <citation type="submission" date="2022-11" db="UniProtKB">
        <authorList>
            <consortium name="EnsemblMetazoa"/>
        </authorList>
    </citation>
    <scope>IDENTIFICATION</scope>
</reference>
<dbReference type="GO" id="GO:0046854">
    <property type="term" value="P:phosphatidylinositol phosphate biosynthetic process"/>
    <property type="evidence" value="ECO:0007669"/>
    <property type="project" value="TreeGrafter"/>
</dbReference>